<keyword evidence="2" id="KW-1185">Reference proteome</keyword>
<reference evidence="1" key="1">
    <citation type="submission" date="2021-03" db="EMBL/GenBank/DDBJ databases">
        <authorList>
            <consortium name="DOE Joint Genome Institute"/>
            <person name="Ahrendt S."/>
            <person name="Looney B.P."/>
            <person name="Miyauchi S."/>
            <person name="Morin E."/>
            <person name="Drula E."/>
            <person name="Courty P.E."/>
            <person name="Chicoki N."/>
            <person name="Fauchery L."/>
            <person name="Kohler A."/>
            <person name="Kuo A."/>
            <person name="Labutti K."/>
            <person name="Pangilinan J."/>
            <person name="Lipzen A."/>
            <person name="Riley R."/>
            <person name="Andreopoulos W."/>
            <person name="He G."/>
            <person name="Johnson J."/>
            <person name="Barry K.W."/>
            <person name="Grigoriev I.V."/>
            <person name="Nagy L."/>
            <person name="Hibbett D."/>
            <person name="Henrissat B."/>
            <person name="Matheny P.B."/>
            <person name="Labbe J."/>
            <person name="Martin F."/>
        </authorList>
    </citation>
    <scope>NUCLEOTIDE SEQUENCE</scope>
    <source>
        <strain evidence="1">HHB10654</strain>
    </source>
</reference>
<reference evidence="1" key="2">
    <citation type="journal article" date="2022" name="New Phytol.">
        <title>Evolutionary transition to the ectomycorrhizal habit in the genomes of a hyperdiverse lineage of mushroom-forming fungi.</title>
        <authorList>
            <person name="Looney B."/>
            <person name="Miyauchi S."/>
            <person name="Morin E."/>
            <person name="Drula E."/>
            <person name="Courty P.E."/>
            <person name="Kohler A."/>
            <person name="Kuo A."/>
            <person name="LaButti K."/>
            <person name="Pangilinan J."/>
            <person name="Lipzen A."/>
            <person name="Riley R."/>
            <person name="Andreopoulos W."/>
            <person name="He G."/>
            <person name="Johnson J."/>
            <person name="Nolan M."/>
            <person name="Tritt A."/>
            <person name="Barry K.W."/>
            <person name="Grigoriev I.V."/>
            <person name="Nagy L.G."/>
            <person name="Hibbett D."/>
            <person name="Henrissat B."/>
            <person name="Matheny P.B."/>
            <person name="Labbe J."/>
            <person name="Martin F.M."/>
        </authorList>
    </citation>
    <scope>NUCLEOTIDE SEQUENCE</scope>
    <source>
        <strain evidence="1">HHB10654</strain>
    </source>
</reference>
<organism evidence="1 2">
    <name type="scientific">Artomyces pyxidatus</name>
    <dbReference type="NCBI Taxonomy" id="48021"/>
    <lineage>
        <taxon>Eukaryota</taxon>
        <taxon>Fungi</taxon>
        <taxon>Dikarya</taxon>
        <taxon>Basidiomycota</taxon>
        <taxon>Agaricomycotina</taxon>
        <taxon>Agaricomycetes</taxon>
        <taxon>Russulales</taxon>
        <taxon>Auriscalpiaceae</taxon>
        <taxon>Artomyces</taxon>
    </lineage>
</organism>
<protein>
    <submittedName>
        <fullName evidence="1">Uncharacterized protein</fullName>
    </submittedName>
</protein>
<gene>
    <name evidence="1" type="ORF">BV25DRAFT_1836420</name>
</gene>
<dbReference type="Proteomes" id="UP000814140">
    <property type="component" value="Unassembled WGS sequence"/>
</dbReference>
<evidence type="ECO:0000313" key="1">
    <source>
        <dbReference type="EMBL" id="KAI0065042.1"/>
    </source>
</evidence>
<accession>A0ACB8T9R8</accession>
<sequence length="345" mass="37494">MDWHPRDVAGALPIPITMSTQPVLDSSSIQPAKRPPGSLKRSASVASLPTPPQTIKRRSRSRGSAYQSSDDEDSALPAVSPLGHEAVDAVSYGPKRRRIDAVVEELSEDREDAFWLAATSSQSKSRPDPSAKPSRLPRPKSTLRSLKPPSTSTSSSRLRVPSTRMSVTSTRRLSQSRAAPVPPTNVFSLPTPPPTRQRQPATPPRRVKAKTKGKVMPVRDSPNNPFLVGSPPSSPVGPKTPVADAPKMTYVFRGKKVVWDNPHFGVAKDPRANLPPEHPDFEPSEDCTPRRLFAAPARPSVHTAKRVIKPLPRRGRSISPDPEDEDAEGEDDFELDSAGLEARGD</sequence>
<evidence type="ECO:0000313" key="2">
    <source>
        <dbReference type="Proteomes" id="UP000814140"/>
    </source>
</evidence>
<name>A0ACB8T9R8_9AGAM</name>
<dbReference type="EMBL" id="MU277196">
    <property type="protein sequence ID" value="KAI0065042.1"/>
    <property type="molecule type" value="Genomic_DNA"/>
</dbReference>
<proteinExistence type="predicted"/>
<comment type="caution">
    <text evidence="1">The sequence shown here is derived from an EMBL/GenBank/DDBJ whole genome shotgun (WGS) entry which is preliminary data.</text>
</comment>